<keyword evidence="10" id="KW-0964">Secreted</keyword>
<keyword evidence="13" id="KW-0968">Cytoplasmic vesicle</keyword>
<evidence type="ECO:0000256" key="14">
    <source>
        <dbReference type="ARBA" id="ARBA00045203"/>
    </source>
</evidence>
<dbReference type="Gene3D" id="2.80.10.50">
    <property type="match status" value="1"/>
</dbReference>
<dbReference type="OrthoDB" id="9836513at2759"/>
<evidence type="ECO:0000256" key="2">
    <source>
        <dbReference type="ARBA" id="ARBA00004286"/>
    </source>
</evidence>
<keyword evidence="7" id="KW-0158">Chromosome</keyword>
<evidence type="ECO:0000256" key="1">
    <source>
        <dbReference type="ARBA" id="ARBA00004123"/>
    </source>
</evidence>
<dbReference type="Proteomes" id="UP000504623">
    <property type="component" value="Unplaced"/>
</dbReference>
<evidence type="ECO:0000256" key="11">
    <source>
        <dbReference type="ARBA" id="ARBA00023163"/>
    </source>
</evidence>
<dbReference type="GO" id="GO:0030133">
    <property type="term" value="C:transport vesicle"/>
    <property type="evidence" value="ECO:0007669"/>
    <property type="project" value="UniProtKB-SubCell"/>
</dbReference>
<evidence type="ECO:0000256" key="15">
    <source>
        <dbReference type="ARBA" id="ARBA00046367"/>
    </source>
</evidence>
<comment type="subunit">
    <text evidence="15">Forms a 1:1:1 heterotrimeric complex with its primary high-affinity receptor IL1RL1 and the coreceptor IL1RAP. Interacts with cargo receptor TMED10; the interaction mediates the translocation from the cytoplasm into the ERGIC (endoplasmic reticulum-Golgi intermediate compartment) and thereby secretion.</text>
</comment>
<evidence type="ECO:0000256" key="10">
    <source>
        <dbReference type="ARBA" id="ARBA00022525"/>
    </source>
</evidence>
<dbReference type="GO" id="GO:0005615">
    <property type="term" value="C:extracellular space"/>
    <property type="evidence" value="ECO:0007669"/>
    <property type="project" value="UniProtKB-KW"/>
</dbReference>
<dbReference type="AlphaFoldDB" id="A0A9B0TNA7"/>
<keyword evidence="17" id="KW-1185">Reference proteome</keyword>
<evidence type="ECO:0000256" key="8">
    <source>
        <dbReference type="ARBA" id="ARBA00022490"/>
    </source>
</evidence>
<evidence type="ECO:0000256" key="5">
    <source>
        <dbReference type="ARBA" id="ARBA00007933"/>
    </source>
</evidence>
<evidence type="ECO:0000259" key="16">
    <source>
        <dbReference type="Pfam" id="PF15095"/>
    </source>
</evidence>
<evidence type="ECO:0000256" key="3">
    <source>
        <dbReference type="ARBA" id="ARBA00004398"/>
    </source>
</evidence>
<dbReference type="CTD" id="90865"/>
<organism evidence="17 18">
    <name type="scientific">Chrysochloris asiatica</name>
    <name type="common">Cape golden mole</name>
    <dbReference type="NCBI Taxonomy" id="185453"/>
    <lineage>
        <taxon>Eukaryota</taxon>
        <taxon>Metazoa</taxon>
        <taxon>Chordata</taxon>
        <taxon>Craniata</taxon>
        <taxon>Vertebrata</taxon>
        <taxon>Euteleostomi</taxon>
        <taxon>Mammalia</taxon>
        <taxon>Eutheria</taxon>
        <taxon>Afrotheria</taxon>
        <taxon>Chrysochloridae</taxon>
        <taxon>Chrysochlorinae</taxon>
        <taxon>Chrysochloris</taxon>
    </lineage>
</organism>
<keyword evidence="8" id="KW-0963">Cytoplasm</keyword>
<keyword evidence="9" id="KW-0202">Cytokine</keyword>
<dbReference type="GeneID" id="102817266"/>
<dbReference type="PANTHER" id="PTHR21114:SF0">
    <property type="entry name" value="INTERLEUKIN-33"/>
    <property type="match status" value="1"/>
</dbReference>
<evidence type="ECO:0000256" key="13">
    <source>
        <dbReference type="ARBA" id="ARBA00023329"/>
    </source>
</evidence>
<proteinExistence type="inferred from homology"/>
<dbReference type="InterPro" id="IPR053902">
    <property type="entry name" value="IL33_C"/>
</dbReference>
<dbReference type="GO" id="GO:0001819">
    <property type="term" value="P:positive regulation of cytokine production"/>
    <property type="evidence" value="ECO:0007669"/>
    <property type="project" value="TreeGrafter"/>
</dbReference>
<evidence type="ECO:0000256" key="12">
    <source>
        <dbReference type="ARBA" id="ARBA00023242"/>
    </source>
</evidence>
<dbReference type="GO" id="GO:0005125">
    <property type="term" value="F:cytokine activity"/>
    <property type="evidence" value="ECO:0007669"/>
    <property type="project" value="UniProtKB-KW"/>
</dbReference>
<evidence type="ECO:0000256" key="9">
    <source>
        <dbReference type="ARBA" id="ARBA00022514"/>
    </source>
</evidence>
<keyword evidence="11" id="KW-0804">Transcription</keyword>
<accession>A0A9B0TNA7</accession>
<protein>
    <recommendedName>
        <fullName evidence="6">Interleukin-33</fullName>
    </recommendedName>
</protein>
<comment type="subcellular location">
    <subcellularLocation>
        <location evidence="2">Chromosome</location>
    </subcellularLocation>
    <subcellularLocation>
        <location evidence="3">Cytoplasmic vesicle</location>
        <location evidence="3">Secretory vesicle</location>
    </subcellularLocation>
    <subcellularLocation>
        <location evidence="1">Nucleus</location>
    </subcellularLocation>
    <subcellularLocation>
        <location evidence="4">Secreted</location>
    </subcellularLocation>
</comment>
<evidence type="ECO:0000256" key="6">
    <source>
        <dbReference type="ARBA" id="ARBA00016804"/>
    </source>
</evidence>
<name>A0A9B0TNA7_CHRAS</name>
<sequence>MTLRSGHTIKKACYFKNETTKRTSSETGNKHKKQHLVICNCRSPPAQRLPPQKIVLETHREEKRSTDRVTGPRPVLIQHASLSTFDDQLITFADEGGVYTIYVEDLRKKQKKNKVVLLCYDSKIPAGESGYEAGAVEYMVNLSLSANRNFCLHADSKQLSVDVREFPELQKPEQTFFLLRRPSAIHYSFECKSKPGTYLGVSGNHLELIPTSLAEAPTQLPGHPGRVEQFTSREMNPSHLESDSTGQESALAGLYFDYASP</sequence>
<reference evidence="18" key="1">
    <citation type="submission" date="2025-08" db="UniProtKB">
        <authorList>
            <consortium name="RefSeq"/>
        </authorList>
    </citation>
    <scope>IDENTIFICATION</scope>
    <source>
        <tissue evidence="18">Spleen</tissue>
    </source>
</reference>
<dbReference type="GO" id="GO:0050729">
    <property type="term" value="P:positive regulation of inflammatory response"/>
    <property type="evidence" value="ECO:0007669"/>
    <property type="project" value="TreeGrafter"/>
</dbReference>
<evidence type="ECO:0000313" key="18">
    <source>
        <dbReference type="RefSeq" id="XP_006863905.1"/>
    </source>
</evidence>
<comment type="similarity">
    <text evidence="5">Belongs to the IL-1 family. Highly divergent.</text>
</comment>
<feature type="domain" description="Interleukin 33 C-terminal" evidence="16">
    <location>
        <begin position="79"/>
        <end position="210"/>
    </location>
</feature>
<dbReference type="GO" id="GO:0005694">
    <property type="term" value="C:chromosome"/>
    <property type="evidence" value="ECO:0007669"/>
    <property type="project" value="UniProtKB-SubCell"/>
</dbReference>
<dbReference type="InterPro" id="IPR026145">
    <property type="entry name" value="IL-33"/>
</dbReference>
<evidence type="ECO:0000256" key="4">
    <source>
        <dbReference type="ARBA" id="ARBA00004613"/>
    </source>
</evidence>
<dbReference type="GO" id="GO:0005634">
    <property type="term" value="C:nucleus"/>
    <property type="evidence" value="ECO:0007669"/>
    <property type="project" value="UniProtKB-SubCell"/>
</dbReference>
<keyword evidence="12" id="KW-0539">Nucleus</keyword>
<evidence type="ECO:0000256" key="7">
    <source>
        <dbReference type="ARBA" id="ARBA00022454"/>
    </source>
</evidence>
<evidence type="ECO:0000313" key="17">
    <source>
        <dbReference type="Proteomes" id="UP000504623"/>
    </source>
</evidence>
<dbReference type="RefSeq" id="XP_006863905.1">
    <property type="nucleotide sequence ID" value="XM_006863843.1"/>
</dbReference>
<dbReference type="Pfam" id="PF15095">
    <property type="entry name" value="IL33_bt"/>
    <property type="match status" value="1"/>
</dbReference>
<dbReference type="PANTHER" id="PTHR21114">
    <property type="entry name" value="DVS27 PROTEIN"/>
    <property type="match status" value="1"/>
</dbReference>
<gene>
    <name evidence="18" type="primary">IL33</name>
</gene>
<comment type="function">
    <text evidence="14">In quiescent endothelia the uncleaved form is constitutively and abundantly expressed, and acts as a chromatin-associated nuclear factor with transcriptional repressor properties, it may sequester nuclear NF-kappaB/RELA, lowering expression of its targets. This form is rapidely lost upon angiogenic or pro-inflammatory activation.</text>
</comment>